<comment type="caution">
    <text evidence="2">The sequence shown here is derived from an EMBL/GenBank/DDBJ whole genome shotgun (WGS) entry which is preliminary data.</text>
</comment>
<feature type="signal peptide" evidence="1">
    <location>
        <begin position="1"/>
        <end position="23"/>
    </location>
</feature>
<organism evidence="2 3">
    <name type="scientific">Phoenicibacter congonensis</name>
    <dbReference type="NCBI Taxonomy" id="1944646"/>
    <lineage>
        <taxon>Bacteria</taxon>
        <taxon>Bacillati</taxon>
        <taxon>Actinomycetota</taxon>
        <taxon>Coriobacteriia</taxon>
        <taxon>Eggerthellales</taxon>
        <taxon>Eggerthellaceae</taxon>
        <taxon>Phoenicibacter</taxon>
    </lineage>
</organism>
<dbReference type="SUPFAM" id="SSF52058">
    <property type="entry name" value="L domain-like"/>
    <property type="match status" value="1"/>
</dbReference>
<dbReference type="Gene3D" id="3.80.10.10">
    <property type="entry name" value="Ribonuclease Inhibitor"/>
    <property type="match status" value="1"/>
</dbReference>
<protein>
    <submittedName>
        <fullName evidence="2">Uncharacterized protein</fullName>
    </submittedName>
</protein>
<gene>
    <name evidence="2" type="ORF">Q3982_04330</name>
</gene>
<keyword evidence="1" id="KW-0732">Signal</keyword>
<sequence>MKRLTLIKVACCLACFMFVVVEACINVLPSVEALSPRSFDAPVQITETTFPDVNFRTYVKSHIDSNSDGFLTPKECDSVTAIGTFDEETLEVQDAGLRGKGISDITGIENFPYLESLVISQNSLDTVNLSHNTQLTQLDLRENSKTPGAAFSLNIGNSSSEVTVLVSQDSSVSGGTKNVTVKQVD</sequence>
<keyword evidence="3" id="KW-1185">Reference proteome</keyword>
<dbReference type="Proteomes" id="UP001168575">
    <property type="component" value="Unassembled WGS sequence"/>
</dbReference>
<dbReference type="EMBL" id="JAUMVS010000060">
    <property type="protein sequence ID" value="MDO4841885.1"/>
    <property type="molecule type" value="Genomic_DNA"/>
</dbReference>
<evidence type="ECO:0000313" key="3">
    <source>
        <dbReference type="Proteomes" id="UP001168575"/>
    </source>
</evidence>
<dbReference type="AlphaFoldDB" id="A0AA43RHK6"/>
<dbReference type="InterPro" id="IPR032675">
    <property type="entry name" value="LRR_dom_sf"/>
</dbReference>
<accession>A0AA43RHK6</accession>
<proteinExistence type="predicted"/>
<evidence type="ECO:0000313" key="2">
    <source>
        <dbReference type="EMBL" id="MDO4841885.1"/>
    </source>
</evidence>
<feature type="chain" id="PRO_5041250988" evidence="1">
    <location>
        <begin position="24"/>
        <end position="185"/>
    </location>
</feature>
<evidence type="ECO:0000256" key="1">
    <source>
        <dbReference type="SAM" id="SignalP"/>
    </source>
</evidence>
<name>A0AA43RHK6_9ACTN</name>
<reference evidence="2" key="1">
    <citation type="submission" date="2023-07" db="EMBL/GenBank/DDBJ databases">
        <title>Between Cages and Wild: Unraveling the Impact of Captivity on Animal Microbiomes and Antimicrobial Resistance.</title>
        <authorList>
            <person name="Schmartz G.P."/>
            <person name="Rehner J."/>
            <person name="Schuff M.J."/>
            <person name="Becker S.L."/>
            <person name="Kravczyk M."/>
            <person name="Gurevich A."/>
            <person name="Francke R."/>
            <person name="Mueller R."/>
            <person name="Keller V."/>
            <person name="Keller A."/>
        </authorList>
    </citation>
    <scope>NUCLEOTIDE SEQUENCE</scope>
    <source>
        <strain evidence="2">S12M_St_49</strain>
    </source>
</reference>